<dbReference type="EMBL" id="BGZK01000075">
    <property type="protein sequence ID" value="GBP15913.1"/>
    <property type="molecule type" value="Genomic_DNA"/>
</dbReference>
<reference evidence="1 2" key="1">
    <citation type="journal article" date="2019" name="Commun. Biol.">
        <title>The bagworm genome reveals a unique fibroin gene that provides high tensile strength.</title>
        <authorList>
            <person name="Kono N."/>
            <person name="Nakamura H."/>
            <person name="Ohtoshi R."/>
            <person name="Tomita M."/>
            <person name="Numata K."/>
            <person name="Arakawa K."/>
        </authorList>
    </citation>
    <scope>NUCLEOTIDE SEQUENCE [LARGE SCALE GENOMIC DNA]</scope>
</reference>
<proteinExistence type="predicted"/>
<keyword evidence="2" id="KW-1185">Reference proteome</keyword>
<evidence type="ECO:0000313" key="1">
    <source>
        <dbReference type="EMBL" id="GBP15913.1"/>
    </source>
</evidence>
<sequence length="144" mass="15976">MTDTFGTRSDFRLSDNFNFCSSDSVAMYCEHDRNIVTHLVSIAVPVLCPGCEPLMIPRSSSIFQLSCPGCYRRIGDNLHITALVTVFTSPHLRQSSYHHIGDNLQSAPRHPRRATAAGYISGPIIRISNIAKRGGVSQQWCIKL</sequence>
<dbReference type="Proteomes" id="UP000299102">
    <property type="component" value="Unassembled WGS sequence"/>
</dbReference>
<comment type="caution">
    <text evidence="1">The sequence shown here is derived from an EMBL/GenBank/DDBJ whole genome shotgun (WGS) entry which is preliminary data.</text>
</comment>
<protein>
    <submittedName>
        <fullName evidence="1">Uncharacterized protein</fullName>
    </submittedName>
</protein>
<dbReference type="AlphaFoldDB" id="A0A4C1TPK7"/>
<name>A0A4C1TPK7_EUMVA</name>
<evidence type="ECO:0000313" key="2">
    <source>
        <dbReference type="Proteomes" id="UP000299102"/>
    </source>
</evidence>
<accession>A0A4C1TPK7</accession>
<organism evidence="1 2">
    <name type="scientific">Eumeta variegata</name>
    <name type="common">Bagworm moth</name>
    <name type="synonym">Eumeta japonica</name>
    <dbReference type="NCBI Taxonomy" id="151549"/>
    <lineage>
        <taxon>Eukaryota</taxon>
        <taxon>Metazoa</taxon>
        <taxon>Ecdysozoa</taxon>
        <taxon>Arthropoda</taxon>
        <taxon>Hexapoda</taxon>
        <taxon>Insecta</taxon>
        <taxon>Pterygota</taxon>
        <taxon>Neoptera</taxon>
        <taxon>Endopterygota</taxon>
        <taxon>Lepidoptera</taxon>
        <taxon>Glossata</taxon>
        <taxon>Ditrysia</taxon>
        <taxon>Tineoidea</taxon>
        <taxon>Psychidae</taxon>
        <taxon>Oiketicinae</taxon>
        <taxon>Eumeta</taxon>
    </lineage>
</organism>
<gene>
    <name evidence="1" type="ORF">EVAR_12502_1</name>
</gene>